<evidence type="ECO:0008006" key="3">
    <source>
        <dbReference type="Google" id="ProtNLM"/>
    </source>
</evidence>
<reference evidence="1 2" key="1">
    <citation type="submission" date="2019-12" db="EMBL/GenBank/DDBJ databases">
        <title>Genomic-based taxomic classification of the family Erythrobacteraceae.</title>
        <authorList>
            <person name="Xu L."/>
        </authorList>
    </citation>
    <scope>NUCLEOTIDE SEQUENCE [LARGE SCALE GENOMIC DNA]</scope>
    <source>
        <strain evidence="1 2">DSM 16225</strain>
    </source>
</reference>
<proteinExistence type="predicted"/>
<gene>
    <name evidence="1" type="ORF">GRI42_02730</name>
</gene>
<dbReference type="RefSeq" id="WP_160606694.1">
    <property type="nucleotide sequence ID" value="NZ_WTYF01000004.1"/>
</dbReference>
<protein>
    <recommendedName>
        <fullName evidence="3">DUF1269 domain-containing protein</fullName>
    </recommendedName>
</protein>
<accession>A0A844XX87</accession>
<dbReference type="AlphaFoldDB" id="A0A844XX87"/>
<comment type="caution">
    <text evidence="1">The sequence shown here is derived from an EMBL/GenBank/DDBJ whole genome shotgun (WGS) entry which is preliminary data.</text>
</comment>
<organism evidence="1 2">
    <name type="scientific">Qipengyuania gaetbuli</name>
    <dbReference type="NCBI Taxonomy" id="266952"/>
    <lineage>
        <taxon>Bacteria</taxon>
        <taxon>Pseudomonadati</taxon>
        <taxon>Pseudomonadota</taxon>
        <taxon>Alphaproteobacteria</taxon>
        <taxon>Sphingomonadales</taxon>
        <taxon>Erythrobacteraceae</taxon>
        <taxon>Qipengyuania</taxon>
    </lineage>
</organism>
<keyword evidence="2" id="KW-1185">Reference proteome</keyword>
<evidence type="ECO:0000313" key="2">
    <source>
        <dbReference type="Proteomes" id="UP000444185"/>
    </source>
</evidence>
<name>A0A844XX87_9SPHN</name>
<dbReference type="EMBL" id="WTYF01000004">
    <property type="protein sequence ID" value="MXO50214.1"/>
    <property type="molecule type" value="Genomic_DNA"/>
</dbReference>
<dbReference type="Proteomes" id="UP000444185">
    <property type="component" value="Unassembled WGS sequence"/>
</dbReference>
<evidence type="ECO:0000313" key="1">
    <source>
        <dbReference type="EMBL" id="MXO50214.1"/>
    </source>
</evidence>
<sequence>MVEEPFYVVRADQLPALYYLDREHPRPRRVEWINRGTDSKLRPSTVDMLLRTLFREPGSPSVKKLHQSSGLRAVFGNESDRDRFARAFVEARRHLHSSTANVVTAVFDNVESAEKAVELLCGSDISEDAISLAWRTSQYLDPDYTAGEGHAIVDVATVIAGGGIAGALLGTAILFIPGVGPVAVAGALTSSALSSVATVTGIIGATGSGIAKMLTDHDVDGVSATLYEQEIRKGKVFLSVDCLRGKCDPDMVHTLLDRAGGKTAGMNPGGFS</sequence>
<dbReference type="OrthoDB" id="7506951at2"/>